<proteinExistence type="predicted"/>
<feature type="binding site" evidence="1">
    <location>
        <position position="267"/>
    </location>
    <ligand>
        <name>Zn(2+)</name>
        <dbReference type="ChEBI" id="CHEBI:29105"/>
    </ligand>
</feature>
<accession>A0A4R4TEA9</accession>
<feature type="binding site" evidence="1">
    <location>
        <position position="316"/>
    </location>
    <ligand>
        <name>Zn(2+)</name>
        <dbReference type="ChEBI" id="CHEBI:29105"/>
    </ligand>
</feature>
<evidence type="ECO:0000256" key="2">
    <source>
        <dbReference type="SAM" id="MobiDB-lite"/>
    </source>
</evidence>
<keyword evidence="4" id="KW-1185">Reference proteome</keyword>
<evidence type="ECO:0000256" key="1">
    <source>
        <dbReference type="PIRSR" id="PIRSR607822-1"/>
    </source>
</evidence>
<feature type="region of interest" description="Disordered" evidence="2">
    <location>
        <begin position="1"/>
        <end position="21"/>
    </location>
</feature>
<dbReference type="GO" id="GO:0031179">
    <property type="term" value="P:peptide modification"/>
    <property type="evidence" value="ECO:0007669"/>
    <property type="project" value="InterPro"/>
</dbReference>
<dbReference type="EMBL" id="SMKI01000097">
    <property type="protein sequence ID" value="TDC75700.1"/>
    <property type="molecule type" value="Genomic_DNA"/>
</dbReference>
<dbReference type="GO" id="GO:0046872">
    <property type="term" value="F:metal ion binding"/>
    <property type="evidence" value="ECO:0007669"/>
    <property type="project" value="UniProtKB-KW"/>
</dbReference>
<dbReference type="Proteomes" id="UP000295345">
    <property type="component" value="Unassembled WGS sequence"/>
</dbReference>
<reference evidence="3 4" key="1">
    <citation type="submission" date="2019-03" db="EMBL/GenBank/DDBJ databases">
        <title>Draft genome sequences of novel Actinobacteria.</title>
        <authorList>
            <person name="Sahin N."/>
            <person name="Ay H."/>
            <person name="Saygin H."/>
        </authorList>
    </citation>
    <scope>NUCLEOTIDE SEQUENCE [LARGE SCALE GENOMIC DNA]</scope>
    <source>
        <strain evidence="3 4">DSM 41900</strain>
    </source>
</reference>
<evidence type="ECO:0000313" key="4">
    <source>
        <dbReference type="Proteomes" id="UP000295345"/>
    </source>
</evidence>
<dbReference type="CDD" id="cd04793">
    <property type="entry name" value="LanC"/>
    <property type="match status" value="1"/>
</dbReference>
<dbReference type="Gene3D" id="1.50.10.20">
    <property type="match status" value="1"/>
</dbReference>
<evidence type="ECO:0000313" key="3">
    <source>
        <dbReference type="EMBL" id="TDC75700.1"/>
    </source>
</evidence>
<comment type="caution">
    <text evidence="3">The sequence shown here is derived from an EMBL/GenBank/DDBJ whole genome shotgun (WGS) entry which is preliminary data.</text>
</comment>
<organism evidence="3 4">
    <name type="scientific">Streptomyces hainanensis</name>
    <dbReference type="NCBI Taxonomy" id="402648"/>
    <lineage>
        <taxon>Bacteria</taxon>
        <taxon>Bacillati</taxon>
        <taxon>Actinomycetota</taxon>
        <taxon>Actinomycetes</taxon>
        <taxon>Kitasatosporales</taxon>
        <taxon>Streptomycetaceae</taxon>
        <taxon>Streptomyces</taxon>
    </lineage>
</organism>
<keyword evidence="1" id="KW-0862">Zinc</keyword>
<dbReference type="InterPro" id="IPR033889">
    <property type="entry name" value="LanC"/>
</dbReference>
<dbReference type="OrthoDB" id="1882482at2"/>
<keyword evidence="1" id="KW-0479">Metal-binding</keyword>
<protein>
    <submittedName>
        <fullName evidence="3">Lanthionine synthetase</fullName>
    </submittedName>
</protein>
<dbReference type="SMART" id="SM01260">
    <property type="entry name" value="LANC_like"/>
    <property type="match status" value="1"/>
</dbReference>
<dbReference type="Pfam" id="PF05147">
    <property type="entry name" value="LANC_like"/>
    <property type="match status" value="1"/>
</dbReference>
<dbReference type="AlphaFoldDB" id="A0A4R4TEA9"/>
<dbReference type="SUPFAM" id="SSF158745">
    <property type="entry name" value="LanC-like"/>
    <property type="match status" value="1"/>
</dbReference>
<dbReference type="InterPro" id="IPR007822">
    <property type="entry name" value="LANC-like"/>
</dbReference>
<feature type="binding site" evidence="1">
    <location>
        <position position="317"/>
    </location>
    <ligand>
        <name>Zn(2+)</name>
        <dbReference type="ChEBI" id="CHEBI:29105"/>
    </ligand>
</feature>
<dbReference type="PRINTS" id="PR01955">
    <property type="entry name" value="LANCFRANKIA"/>
</dbReference>
<dbReference type="PRINTS" id="PR01950">
    <property type="entry name" value="LANCSUPER"/>
</dbReference>
<sequence>MTRKLTTRLANPLTGEDPSEAQSLATGAAGVALLHIEHAHAGSGSWRTAHRWITHAAAGDISAADTTGLFLGAPAIAFVLHAAAGSSTRYHHALTTLDKHVHHLAHRRTHTARERIQGGQLPDFHEYDIFFGLTGIGAHLLRRDPGGSALERILTYLVALTRPLPSDSQLLPGWWVGHDPHRNPTPGGHANLGAAHGITGPLMLLSTAMRRGITVDGQHDAITTILTWLNTWKQHDESGPWWPETVSRTDLHTGRSSQTAATRPSWCYGTPGIARALQLAALATGDTHQQQAAEQALVACLSDPAQRARLTDPGLCHGWAGVYQTTWRAAQDAITPELHPLLPHLAGTLAHHADHDSRNATGFLDGDAGTALALTTAARAAAPTSGWDACLLID</sequence>
<name>A0A4R4TEA9_9ACTN</name>
<gene>
    <name evidence="3" type="ORF">E1283_11630</name>
</gene>